<evidence type="ECO:0000256" key="1">
    <source>
        <dbReference type="SAM" id="MobiDB-lite"/>
    </source>
</evidence>
<sequence>MKPIKIIRKPTKTHLMLHTFIGSILCNSLNWSQHIVFDGQFFTHIRRLKVLYTLLKSWFKKRSFFYYHISNFRMFIPVFQTTLHVLSVDGISFASPPVCSTNITNVLHNRFKTSMNTFSVDISSSTVLRGFALVGNSSVSILLRDNVSSSSSFSLKLRFFCFNIFPLPNDPNQLTIFFLTENDWSVESLAMDDFSSSIVAHNLQQDARKLMFDFIRTSFQCNIIWFWKQWRCKQLIAVNDLVNSSLLKQLQISELLPDLHRNPETNTSTKCRWQPKSGRQVMETRGGQDENRKRTTAIKLANYRIKRVNFDNHNNNNNNNRTNTTSAVKTGQWTLIITITDDK</sequence>
<feature type="region of interest" description="Disordered" evidence="1">
    <location>
        <begin position="266"/>
        <end position="292"/>
    </location>
</feature>
<protein>
    <submittedName>
        <fullName evidence="2">Uncharacterized protein</fullName>
    </submittedName>
</protein>
<proteinExistence type="predicted"/>
<dbReference type="Proteomes" id="UP000475862">
    <property type="component" value="Unassembled WGS sequence"/>
</dbReference>
<accession>A0A6G0TBS3</accession>
<gene>
    <name evidence="2" type="ORF">AGLY_011456</name>
</gene>
<keyword evidence="3" id="KW-1185">Reference proteome</keyword>
<reference evidence="2 3" key="1">
    <citation type="submission" date="2019-08" db="EMBL/GenBank/DDBJ databases">
        <title>The genome of the soybean aphid Biotype 1, its phylome, world population structure and adaptation to the North American continent.</title>
        <authorList>
            <person name="Giordano R."/>
            <person name="Donthu R.K."/>
            <person name="Hernandez A.G."/>
            <person name="Wright C.L."/>
            <person name="Zimin A.V."/>
        </authorList>
    </citation>
    <scope>NUCLEOTIDE SEQUENCE [LARGE SCALE GENOMIC DNA]</scope>
    <source>
        <tissue evidence="2">Whole aphids</tissue>
    </source>
</reference>
<evidence type="ECO:0000313" key="3">
    <source>
        <dbReference type="Proteomes" id="UP000475862"/>
    </source>
</evidence>
<dbReference type="EMBL" id="VYZN01000043">
    <property type="protein sequence ID" value="KAE9529994.1"/>
    <property type="molecule type" value="Genomic_DNA"/>
</dbReference>
<dbReference type="AlphaFoldDB" id="A0A6G0TBS3"/>
<comment type="caution">
    <text evidence="2">The sequence shown here is derived from an EMBL/GenBank/DDBJ whole genome shotgun (WGS) entry which is preliminary data.</text>
</comment>
<name>A0A6G0TBS3_APHGL</name>
<evidence type="ECO:0000313" key="2">
    <source>
        <dbReference type="EMBL" id="KAE9529994.1"/>
    </source>
</evidence>
<organism evidence="2 3">
    <name type="scientific">Aphis glycines</name>
    <name type="common">Soybean aphid</name>
    <dbReference type="NCBI Taxonomy" id="307491"/>
    <lineage>
        <taxon>Eukaryota</taxon>
        <taxon>Metazoa</taxon>
        <taxon>Ecdysozoa</taxon>
        <taxon>Arthropoda</taxon>
        <taxon>Hexapoda</taxon>
        <taxon>Insecta</taxon>
        <taxon>Pterygota</taxon>
        <taxon>Neoptera</taxon>
        <taxon>Paraneoptera</taxon>
        <taxon>Hemiptera</taxon>
        <taxon>Sternorrhyncha</taxon>
        <taxon>Aphidomorpha</taxon>
        <taxon>Aphidoidea</taxon>
        <taxon>Aphididae</taxon>
        <taxon>Aphidini</taxon>
        <taxon>Aphis</taxon>
        <taxon>Aphis</taxon>
    </lineage>
</organism>